<gene>
    <name evidence="1" type="ORF">PDIG_03060</name>
</gene>
<dbReference type="AlphaFoldDB" id="K9GE88"/>
<dbReference type="HOGENOM" id="CLU_3399553_0_0_1"/>
<sequence length="31" mass="3509">MAFTDLDLILFLRTGHPADSEWQSAGPERFS</sequence>
<dbReference type="InParanoid" id="K9GE88"/>
<protein>
    <submittedName>
        <fullName evidence="1">Uncharacterized protein</fullName>
    </submittedName>
</protein>
<accession>K9GE88</accession>
<dbReference type="EMBL" id="AKCT01000022">
    <property type="protein sequence ID" value="EKV19349.1"/>
    <property type="molecule type" value="Genomic_DNA"/>
</dbReference>
<evidence type="ECO:0000313" key="2">
    <source>
        <dbReference type="Proteomes" id="UP000009882"/>
    </source>
</evidence>
<reference evidence="2" key="1">
    <citation type="journal article" date="2012" name="BMC Genomics">
        <title>Genome sequence of the necrotrophic fungus Penicillium digitatum, the main postharvest pathogen of citrus.</title>
        <authorList>
            <person name="Marcet-Houben M."/>
            <person name="Ballester A.-R."/>
            <person name="de la Fuente B."/>
            <person name="Harries E."/>
            <person name="Marcos J.F."/>
            <person name="Gonzalez-Candelas L."/>
            <person name="Gabaldon T."/>
        </authorList>
    </citation>
    <scope>NUCLEOTIDE SEQUENCE [LARGE SCALE GENOMIC DNA]</scope>
    <source>
        <strain evidence="2">PHI26 / CECT 20796</strain>
    </source>
</reference>
<name>K9GE88_PEND2</name>
<keyword evidence="2" id="KW-1185">Reference proteome</keyword>
<organism evidence="1 2">
    <name type="scientific">Penicillium digitatum (strain PHI26 / CECT 20796)</name>
    <name type="common">Green mold</name>
    <dbReference type="NCBI Taxonomy" id="1170229"/>
    <lineage>
        <taxon>Eukaryota</taxon>
        <taxon>Fungi</taxon>
        <taxon>Dikarya</taxon>
        <taxon>Ascomycota</taxon>
        <taxon>Pezizomycotina</taxon>
        <taxon>Eurotiomycetes</taxon>
        <taxon>Eurotiomycetidae</taxon>
        <taxon>Eurotiales</taxon>
        <taxon>Aspergillaceae</taxon>
        <taxon>Penicillium</taxon>
    </lineage>
</organism>
<evidence type="ECO:0000313" key="1">
    <source>
        <dbReference type="EMBL" id="EKV19349.1"/>
    </source>
</evidence>
<dbReference type="Proteomes" id="UP000009882">
    <property type="component" value="Unassembled WGS sequence"/>
</dbReference>
<proteinExistence type="predicted"/>
<comment type="caution">
    <text evidence="1">The sequence shown here is derived from an EMBL/GenBank/DDBJ whole genome shotgun (WGS) entry which is preliminary data.</text>
</comment>